<dbReference type="SUPFAM" id="SSF51735">
    <property type="entry name" value="NAD(P)-binding Rossmann-fold domains"/>
    <property type="match status" value="1"/>
</dbReference>
<comment type="cofactor">
    <cofactor evidence="1 8">
        <name>Zn(2+)</name>
        <dbReference type="ChEBI" id="CHEBI:29105"/>
    </cofactor>
</comment>
<evidence type="ECO:0000256" key="2">
    <source>
        <dbReference type="ARBA" id="ARBA00008072"/>
    </source>
</evidence>
<dbReference type="SUPFAM" id="SSF50129">
    <property type="entry name" value="GroES-like"/>
    <property type="match status" value="1"/>
</dbReference>
<evidence type="ECO:0000256" key="6">
    <source>
        <dbReference type="ARBA" id="ARBA00023002"/>
    </source>
</evidence>
<feature type="domain" description="Enoyl reductase (ER)" evidence="9">
    <location>
        <begin position="13"/>
        <end position="333"/>
    </location>
</feature>
<dbReference type="EMBL" id="CP093313">
    <property type="protein sequence ID" value="UWZ82731.1"/>
    <property type="molecule type" value="Genomic_DNA"/>
</dbReference>
<dbReference type="InterPro" id="IPR013154">
    <property type="entry name" value="ADH-like_N"/>
</dbReference>
<dbReference type="SMART" id="SM00829">
    <property type="entry name" value="PKS_ER"/>
    <property type="match status" value="1"/>
</dbReference>
<evidence type="ECO:0000256" key="7">
    <source>
        <dbReference type="ARBA" id="ARBA00024074"/>
    </source>
</evidence>
<dbReference type="InterPro" id="IPR013149">
    <property type="entry name" value="ADH-like_C"/>
</dbReference>
<keyword evidence="6" id="KW-0560">Oxidoreductase</keyword>
<keyword evidence="5" id="KW-0521">NADP</keyword>
<keyword evidence="4 8" id="KW-0862">Zinc</keyword>
<dbReference type="PANTHER" id="PTHR42683">
    <property type="entry name" value="ALDEHYDE REDUCTASE"/>
    <property type="match status" value="1"/>
</dbReference>
<dbReference type="Gene3D" id="3.40.50.720">
    <property type="entry name" value="NAD(P)-binding Rossmann-like Domain"/>
    <property type="match status" value="1"/>
</dbReference>
<dbReference type="InterPro" id="IPR036291">
    <property type="entry name" value="NAD(P)-bd_dom_sf"/>
</dbReference>
<name>A0A9J7BJL8_9BACT</name>
<sequence>MSNIQGLAAHAAGAELLPFRYDPGPLGAHEVEIAISHCGICHSDLHLISNDWGISQFPFIPGHEIVGKIQLVGSEVRDLKMGQRVGLGWQSNSCGECEWCTKGLENLCLKSEATCVRRHGGYADRVRANARFVMPIPEALESENTAPLLCGGITVYNPLRSHGINPSSRVGVIGIGGLGHLGIQFAKVFGAEVTAFSTSAAKEEEARALGAHRFVNTRETRALKDLACTFDFILSTVNADQDWSIYMQALRPNGTLCFVGVPPAPVSVHAFPMISGVRTITGSPIGPPHRIREMLDVAARHGLKAQTERFAMGKVNEAIERVKKNKVRYRAVLSN</sequence>
<dbReference type="InterPro" id="IPR020843">
    <property type="entry name" value="ER"/>
</dbReference>
<dbReference type="KEGG" id="orp:MOP44_19430"/>
<organism evidence="10 11">
    <name type="scientific">Occallatibacter riparius</name>
    <dbReference type="NCBI Taxonomy" id="1002689"/>
    <lineage>
        <taxon>Bacteria</taxon>
        <taxon>Pseudomonadati</taxon>
        <taxon>Acidobacteriota</taxon>
        <taxon>Terriglobia</taxon>
        <taxon>Terriglobales</taxon>
        <taxon>Acidobacteriaceae</taxon>
        <taxon>Occallatibacter</taxon>
    </lineage>
</organism>
<keyword evidence="3 8" id="KW-0479">Metal-binding</keyword>
<dbReference type="InterPro" id="IPR029752">
    <property type="entry name" value="D-isomer_DH_CS1"/>
</dbReference>
<dbReference type="InterPro" id="IPR047109">
    <property type="entry name" value="CAD-like"/>
</dbReference>
<evidence type="ECO:0000256" key="3">
    <source>
        <dbReference type="ARBA" id="ARBA00022723"/>
    </source>
</evidence>
<keyword evidence="11" id="KW-1185">Reference proteome</keyword>
<dbReference type="GO" id="GO:0008106">
    <property type="term" value="F:alcohol dehydrogenase (NADP+) activity"/>
    <property type="evidence" value="ECO:0007669"/>
    <property type="project" value="UniProtKB-EC"/>
</dbReference>
<evidence type="ECO:0000259" key="9">
    <source>
        <dbReference type="SMART" id="SM00829"/>
    </source>
</evidence>
<proteinExistence type="inferred from homology"/>
<dbReference type="EC" id="1.1.1.2" evidence="7"/>
<dbReference type="PROSITE" id="PS00065">
    <property type="entry name" value="D_2_HYDROXYACID_DH_1"/>
    <property type="match status" value="1"/>
</dbReference>
<evidence type="ECO:0000313" key="10">
    <source>
        <dbReference type="EMBL" id="UWZ82731.1"/>
    </source>
</evidence>
<dbReference type="InterPro" id="IPR011032">
    <property type="entry name" value="GroES-like_sf"/>
</dbReference>
<dbReference type="Pfam" id="PF08240">
    <property type="entry name" value="ADH_N"/>
    <property type="match status" value="1"/>
</dbReference>
<dbReference type="Gene3D" id="3.90.180.10">
    <property type="entry name" value="Medium-chain alcohol dehydrogenases, catalytic domain"/>
    <property type="match status" value="1"/>
</dbReference>
<dbReference type="CDD" id="cd05283">
    <property type="entry name" value="CAD1"/>
    <property type="match status" value="1"/>
</dbReference>
<comment type="similarity">
    <text evidence="2 8">Belongs to the zinc-containing alcohol dehydrogenase family.</text>
</comment>
<dbReference type="Proteomes" id="UP001059380">
    <property type="component" value="Chromosome"/>
</dbReference>
<dbReference type="InterPro" id="IPR002328">
    <property type="entry name" value="ADH_Zn_CS"/>
</dbReference>
<dbReference type="RefSeq" id="WP_260791919.1">
    <property type="nucleotide sequence ID" value="NZ_CP093313.1"/>
</dbReference>
<gene>
    <name evidence="10" type="ORF">MOP44_19430</name>
</gene>
<dbReference type="GO" id="GO:0008270">
    <property type="term" value="F:zinc ion binding"/>
    <property type="evidence" value="ECO:0007669"/>
    <property type="project" value="InterPro"/>
</dbReference>
<reference evidence="10" key="1">
    <citation type="submission" date="2021-04" db="EMBL/GenBank/DDBJ databases">
        <title>Phylogenetic analysis of Acidobacteriaceae.</title>
        <authorList>
            <person name="Qiu L."/>
            <person name="Zhang Q."/>
        </authorList>
    </citation>
    <scope>NUCLEOTIDE SEQUENCE</scope>
    <source>
        <strain evidence="10">DSM 25168</strain>
    </source>
</reference>
<evidence type="ECO:0000313" key="11">
    <source>
        <dbReference type="Proteomes" id="UP001059380"/>
    </source>
</evidence>
<dbReference type="Pfam" id="PF00107">
    <property type="entry name" value="ADH_zinc_N"/>
    <property type="match status" value="1"/>
</dbReference>
<dbReference type="PROSITE" id="PS00059">
    <property type="entry name" value="ADH_ZINC"/>
    <property type="match status" value="1"/>
</dbReference>
<protein>
    <recommendedName>
        <fullName evidence="7">alcohol dehydrogenase (NADP(+))</fullName>
        <ecNumber evidence="7">1.1.1.2</ecNumber>
    </recommendedName>
</protein>
<accession>A0A9J7BJL8</accession>
<evidence type="ECO:0000256" key="1">
    <source>
        <dbReference type="ARBA" id="ARBA00001947"/>
    </source>
</evidence>
<dbReference type="AlphaFoldDB" id="A0A9J7BJL8"/>
<evidence type="ECO:0000256" key="8">
    <source>
        <dbReference type="RuleBase" id="RU361277"/>
    </source>
</evidence>
<evidence type="ECO:0000256" key="4">
    <source>
        <dbReference type="ARBA" id="ARBA00022833"/>
    </source>
</evidence>
<evidence type="ECO:0000256" key="5">
    <source>
        <dbReference type="ARBA" id="ARBA00022857"/>
    </source>
</evidence>
<dbReference type="FunFam" id="3.40.50.720:FF:000022">
    <property type="entry name" value="Cinnamyl alcohol dehydrogenase"/>
    <property type="match status" value="1"/>
</dbReference>
<dbReference type="FunFam" id="3.90.180.10:FF:000018">
    <property type="entry name" value="NAD(P)-dependent alcohol dehydrogenase"/>
    <property type="match status" value="1"/>
</dbReference>